<dbReference type="AlphaFoldDB" id="A0A9W6NXL7"/>
<organism evidence="3 4">
    <name type="scientific">Pseudonocardia halophobica</name>
    <dbReference type="NCBI Taxonomy" id="29401"/>
    <lineage>
        <taxon>Bacteria</taxon>
        <taxon>Bacillati</taxon>
        <taxon>Actinomycetota</taxon>
        <taxon>Actinomycetes</taxon>
        <taxon>Pseudonocardiales</taxon>
        <taxon>Pseudonocardiaceae</taxon>
        <taxon>Pseudonocardia</taxon>
    </lineage>
</organism>
<reference evidence="3" key="1">
    <citation type="journal article" date="2014" name="Int. J. Syst. Evol. Microbiol.">
        <title>Complete genome sequence of Corynebacterium casei LMG S-19264T (=DSM 44701T), isolated from a smear-ripened cheese.</title>
        <authorList>
            <consortium name="US DOE Joint Genome Institute (JGI-PGF)"/>
            <person name="Walter F."/>
            <person name="Albersmeier A."/>
            <person name="Kalinowski J."/>
            <person name="Ruckert C."/>
        </authorList>
    </citation>
    <scope>NUCLEOTIDE SEQUENCE</scope>
    <source>
        <strain evidence="3">VKM Ac-1069</strain>
    </source>
</reference>
<dbReference type="InterPro" id="IPR050266">
    <property type="entry name" value="AB_hydrolase_sf"/>
</dbReference>
<reference evidence="3" key="2">
    <citation type="submission" date="2023-01" db="EMBL/GenBank/DDBJ databases">
        <authorList>
            <person name="Sun Q."/>
            <person name="Evtushenko L."/>
        </authorList>
    </citation>
    <scope>NUCLEOTIDE SEQUENCE</scope>
    <source>
        <strain evidence="3">VKM Ac-1069</strain>
    </source>
</reference>
<comment type="caution">
    <text evidence="3">The sequence shown here is derived from an EMBL/GenBank/DDBJ whole genome shotgun (WGS) entry which is preliminary data.</text>
</comment>
<gene>
    <name evidence="3" type="ORF">GCM10017577_39800</name>
</gene>
<dbReference type="InterPro" id="IPR029058">
    <property type="entry name" value="AB_hydrolase_fold"/>
</dbReference>
<keyword evidence="4" id="KW-1185">Reference proteome</keyword>
<evidence type="ECO:0000313" key="3">
    <source>
        <dbReference type="EMBL" id="GLL12838.1"/>
    </source>
</evidence>
<dbReference type="InterPro" id="IPR000073">
    <property type="entry name" value="AB_hydrolase_1"/>
</dbReference>
<dbReference type="EMBL" id="BSFQ01000017">
    <property type="protein sequence ID" value="GLL12838.1"/>
    <property type="molecule type" value="Genomic_DNA"/>
</dbReference>
<protein>
    <submittedName>
        <fullName evidence="3">Alpha/beta hydrolase</fullName>
    </submittedName>
</protein>
<dbReference type="GO" id="GO:0016787">
    <property type="term" value="F:hydrolase activity"/>
    <property type="evidence" value="ECO:0007669"/>
    <property type="project" value="UniProtKB-KW"/>
</dbReference>
<dbReference type="PANTHER" id="PTHR43798">
    <property type="entry name" value="MONOACYLGLYCEROL LIPASE"/>
    <property type="match status" value="1"/>
</dbReference>
<dbReference type="SUPFAM" id="SSF53474">
    <property type="entry name" value="alpha/beta-Hydrolases"/>
    <property type="match status" value="1"/>
</dbReference>
<dbReference type="Gene3D" id="3.40.50.1820">
    <property type="entry name" value="alpha/beta hydrolase"/>
    <property type="match status" value="1"/>
</dbReference>
<evidence type="ECO:0000313" key="4">
    <source>
        <dbReference type="Proteomes" id="UP001143463"/>
    </source>
</evidence>
<proteinExistence type="predicted"/>
<name>A0A9W6NXL7_9PSEU</name>
<dbReference type="Proteomes" id="UP001143463">
    <property type="component" value="Unassembled WGS sequence"/>
</dbReference>
<dbReference type="GO" id="GO:0016020">
    <property type="term" value="C:membrane"/>
    <property type="evidence" value="ECO:0007669"/>
    <property type="project" value="TreeGrafter"/>
</dbReference>
<dbReference type="RefSeq" id="WP_037042824.1">
    <property type="nucleotide sequence ID" value="NZ_BAAAUZ010000009.1"/>
</dbReference>
<feature type="domain" description="AB hydrolase-1" evidence="2">
    <location>
        <begin position="26"/>
        <end position="279"/>
    </location>
</feature>
<evidence type="ECO:0000259" key="2">
    <source>
        <dbReference type="Pfam" id="PF12697"/>
    </source>
</evidence>
<sequence>MTTVQGADGTPLHVVESGRADAPVTVVLAHGWTLDERCWAPVAESLAAGDVRVVRYDHRGHGRSGAVDPATMTLDQLADDLAALIGQVAPRGPLVLAGHSMGGMTTMALADRHPDLVEDRVAGLALVATASGGLGGQTFGMPSAAFELVRAAEKKLYASKGWSTRRALSRHPKLLSPAMRWLLLGPDAGRQALRITTASVSECRPLTVSGFRPTLEAHERDAALALYSRVPAHVMVGTRDRLTPPRYSRRIREGLPAAQLTVFPDAGHMLPVERTAGVAGRIAALARTAAGTRAA</sequence>
<dbReference type="Pfam" id="PF12697">
    <property type="entry name" value="Abhydrolase_6"/>
    <property type="match status" value="1"/>
</dbReference>
<evidence type="ECO:0000256" key="1">
    <source>
        <dbReference type="ARBA" id="ARBA00022801"/>
    </source>
</evidence>
<accession>A0A9W6NXL7</accession>
<dbReference type="PANTHER" id="PTHR43798:SF31">
    <property type="entry name" value="AB HYDROLASE SUPERFAMILY PROTEIN YCLE"/>
    <property type="match status" value="1"/>
</dbReference>
<keyword evidence="1 3" id="KW-0378">Hydrolase</keyword>